<dbReference type="Proteomes" id="UP001189429">
    <property type="component" value="Unassembled WGS sequence"/>
</dbReference>
<dbReference type="EMBL" id="CAUYUJ010013725">
    <property type="protein sequence ID" value="CAK0836663.1"/>
    <property type="molecule type" value="Genomic_DNA"/>
</dbReference>
<evidence type="ECO:0000313" key="4">
    <source>
        <dbReference type="Proteomes" id="UP001189429"/>
    </source>
</evidence>
<proteinExistence type="predicted"/>
<comment type="caution">
    <text evidence="3">The sequence shown here is derived from an EMBL/GenBank/DDBJ whole genome shotgun (WGS) entry which is preliminary data.</text>
</comment>
<organism evidence="3 4">
    <name type="scientific">Prorocentrum cordatum</name>
    <dbReference type="NCBI Taxonomy" id="2364126"/>
    <lineage>
        <taxon>Eukaryota</taxon>
        <taxon>Sar</taxon>
        <taxon>Alveolata</taxon>
        <taxon>Dinophyceae</taxon>
        <taxon>Prorocentrales</taxon>
        <taxon>Prorocentraceae</taxon>
        <taxon>Prorocentrum</taxon>
    </lineage>
</organism>
<gene>
    <name evidence="3" type="ORF">PCOR1329_LOCUS33094</name>
</gene>
<feature type="region of interest" description="Disordered" evidence="2">
    <location>
        <begin position="170"/>
        <end position="203"/>
    </location>
</feature>
<protein>
    <submittedName>
        <fullName evidence="3">Uncharacterized protein</fullName>
    </submittedName>
</protein>
<evidence type="ECO:0000313" key="3">
    <source>
        <dbReference type="EMBL" id="CAK0836663.1"/>
    </source>
</evidence>
<feature type="region of interest" description="Disordered" evidence="2">
    <location>
        <begin position="19"/>
        <end position="53"/>
    </location>
</feature>
<sequence>MARKLQARRVSVEEAVRAAAGSGKVSRRASSVEPFGAPGGPASRLSGLSSPKMGSKAKRDLVVMLKQCERTYKVLQLRRNQKFQIFKRSLVKAGMAEEAERAVKPEIQSEKQARLEKELEDARENVRSLQRMVQFWENRIKTREQRMAEEKQRLEQELGPDWQQILEKAGGDTSALRRASGADLDGADRADRRGASGGGQQVWAGVLHGGERPQQAPVTAAGILGAMALVGTSAVSGAR</sequence>
<keyword evidence="4" id="KW-1185">Reference proteome</keyword>
<evidence type="ECO:0000256" key="1">
    <source>
        <dbReference type="SAM" id="Coils"/>
    </source>
</evidence>
<reference evidence="3" key="1">
    <citation type="submission" date="2023-10" db="EMBL/GenBank/DDBJ databases">
        <authorList>
            <person name="Chen Y."/>
            <person name="Shah S."/>
            <person name="Dougan E. K."/>
            <person name="Thang M."/>
            <person name="Chan C."/>
        </authorList>
    </citation>
    <scope>NUCLEOTIDE SEQUENCE [LARGE SCALE GENOMIC DNA]</scope>
</reference>
<evidence type="ECO:0000256" key="2">
    <source>
        <dbReference type="SAM" id="MobiDB-lite"/>
    </source>
</evidence>
<name>A0ABN9SVU5_9DINO</name>
<keyword evidence="1" id="KW-0175">Coiled coil</keyword>
<feature type="non-terminal residue" evidence="3">
    <location>
        <position position="239"/>
    </location>
</feature>
<feature type="coiled-coil region" evidence="1">
    <location>
        <begin position="112"/>
        <end position="157"/>
    </location>
</feature>
<accession>A0ABN9SVU5</accession>